<sequence length="118" mass="13079">MPIPPKASLLGSRVHVTKGISNDPGRIQGLTSLSNQRTLRNSSRSLATHPLMKPQGDLINKRFTWTDGWNNDMIVAYRNLKRSIAECAAIGVMIPDKPIIIETDAFPRTNRVDNPSES</sequence>
<reference evidence="1 2" key="1">
    <citation type="journal article" date="2018" name="New Phytol.">
        <title>Phylogenomics of Endogonaceae and evolution of mycorrhizas within Mucoromycota.</title>
        <authorList>
            <person name="Chang Y."/>
            <person name="Desiro A."/>
            <person name="Na H."/>
            <person name="Sandor L."/>
            <person name="Lipzen A."/>
            <person name="Clum A."/>
            <person name="Barry K."/>
            <person name="Grigoriev I.V."/>
            <person name="Martin F.M."/>
            <person name="Stajich J.E."/>
            <person name="Smith M.E."/>
            <person name="Bonito G."/>
            <person name="Spatafora J.W."/>
        </authorList>
    </citation>
    <scope>NUCLEOTIDE SEQUENCE [LARGE SCALE GENOMIC DNA]</scope>
    <source>
        <strain evidence="1 2">GMNB39</strain>
    </source>
</reference>
<evidence type="ECO:0000313" key="2">
    <source>
        <dbReference type="Proteomes" id="UP000268093"/>
    </source>
</evidence>
<keyword evidence="2" id="KW-1185">Reference proteome</keyword>
<dbReference type="Proteomes" id="UP000268093">
    <property type="component" value="Unassembled WGS sequence"/>
</dbReference>
<dbReference type="AlphaFoldDB" id="A0A433DES6"/>
<organism evidence="1 2">
    <name type="scientific">Jimgerdemannia flammicorona</name>
    <dbReference type="NCBI Taxonomy" id="994334"/>
    <lineage>
        <taxon>Eukaryota</taxon>
        <taxon>Fungi</taxon>
        <taxon>Fungi incertae sedis</taxon>
        <taxon>Mucoromycota</taxon>
        <taxon>Mucoromycotina</taxon>
        <taxon>Endogonomycetes</taxon>
        <taxon>Endogonales</taxon>
        <taxon>Endogonaceae</taxon>
        <taxon>Jimgerdemannia</taxon>
    </lineage>
</organism>
<name>A0A433DES6_9FUNG</name>
<protein>
    <recommendedName>
        <fullName evidence="3">Reverse transcriptase/retrotransposon-derived protein RNase H-like domain-containing protein</fullName>
    </recommendedName>
</protein>
<evidence type="ECO:0008006" key="3">
    <source>
        <dbReference type="Google" id="ProtNLM"/>
    </source>
</evidence>
<accession>A0A433DES6</accession>
<dbReference type="EMBL" id="RBNI01002407">
    <property type="protein sequence ID" value="RUP49314.1"/>
    <property type="molecule type" value="Genomic_DNA"/>
</dbReference>
<evidence type="ECO:0000313" key="1">
    <source>
        <dbReference type="EMBL" id="RUP49314.1"/>
    </source>
</evidence>
<gene>
    <name evidence="1" type="ORF">BC936DRAFT_142803</name>
</gene>
<comment type="caution">
    <text evidence="1">The sequence shown here is derived from an EMBL/GenBank/DDBJ whole genome shotgun (WGS) entry which is preliminary data.</text>
</comment>
<proteinExistence type="predicted"/>